<dbReference type="GeneID" id="56474364"/>
<accession>A0A223EJV8</accession>
<gene>
    <name evidence="1" type="ORF">BS1321_16515</name>
</gene>
<organism evidence="1 2">
    <name type="scientific">Peribacillus simplex NBRC 15720 = DSM 1321</name>
    <dbReference type="NCBI Taxonomy" id="1349754"/>
    <lineage>
        <taxon>Bacteria</taxon>
        <taxon>Bacillati</taxon>
        <taxon>Bacillota</taxon>
        <taxon>Bacilli</taxon>
        <taxon>Bacillales</taxon>
        <taxon>Bacillaceae</taxon>
        <taxon>Peribacillus</taxon>
    </lineage>
</organism>
<dbReference type="RefSeq" id="WP_063235858.1">
    <property type="nucleotide sequence ID" value="NZ_BCVO01000032.1"/>
</dbReference>
<evidence type="ECO:0000313" key="1">
    <source>
        <dbReference type="EMBL" id="ASS95375.1"/>
    </source>
</evidence>
<dbReference type="EMBL" id="CP017704">
    <property type="protein sequence ID" value="ASS95375.1"/>
    <property type="molecule type" value="Genomic_DNA"/>
</dbReference>
<dbReference type="AlphaFoldDB" id="A0A223EJV8"/>
<evidence type="ECO:0000313" key="2">
    <source>
        <dbReference type="Proteomes" id="UP000214618"/>
    </source>
</evidence>
<name>A0A223EJV8_9BACI</name>
<dbReference type="Proteomes" id="UP000214618">
    <property type="component" value="Chromosome"/>
</dbReference>
<protein>
    <submittedName>
        <fullName evidence="1">Uncharacterized protein</fullName>
    </submittedName>
</protein>
<proteinExistence type="predicted"/>
<reference evidence="1 2" key="1">
    <citation type="submission" date="2016-10" db="EMBL/GenBank/DDBJ databases">
        <title>The whole genome sequencing and assembly of Bacillus simplex DSM 1321 strain.</title>
        <authorList>
            <person name="Park M.-K."/>
            <person name="Lee Y.-J."/>
            <person name="Yi H."/>
            <person name="Bahn Y.-S."/>
            <person name="Kim J.F."/>
            <person name="Lee D.-W."/>
        </authorList>
    </citation>
    <scope>NUCLEOTIDE SEQUENCE [LARGE SCALE GENOMIC DNA]</scope>
    <source>
        <strain evidence="1 2">DSM 1321</strain>
    </source>
</reference>
<sequence>MNVIHIVHYVYWIINIFSKNRSILKITSKRVKFTSKSLKLTSKSPKFTSKSLKLTSKQAKFTSKRRFTSKSLKLTSKRRFTSITDSLDHVVALNIKSKKFL</sequence>